<dbReference type="EMBL" id="CP019477">
    <property type="protein sequence ID" value="UQC85827.1"/>
    <property type="molecule type" value="Genomic_DNA"/>
</dbReference>
<dbReference type="GeneID" id="73345304"/>
<evidence type="ECO:0000256" key="1">
    <source>
        <dbReference type="SAM" id="MobiDB-lite"/>
    </source>
</evidence>
<evidence type="ECO:0000313" key="2">
    <source>
        <dbReference type="EMBL" id="UQC85827.1"/>
    </source>
</evidence>
<keyword evidence="3" id="KW-1185">Reference proteome</keyword>
<name>A0A9Q8SYF4_9PEZI</name>
<dbReference type="Proteomes" id="UP000830671">
    <property type="component" value="Chromosome 5"/>
</dbReference>
<dbReference type="KEGG" id="clup:CLUP02_11326"/>
<accession>A0A9Q8SYF4</accession>
<organism evidence="2 3">
    <name type="scientific">Colletotrichum lupini</name>
    <dbReference type="NCBI Taxonomy" id="145971"/>
    <lineage>
        <taxon>Eukaryota</taxon>
        <taxon>Fungi</taxon>
        <taxon>Dikarya</taxon>
        <taxon>Ascomycota</taxon>
        <taxon>Pezizomycotina</taxon>
        <taxon>Sordariomycetes</taxon>
        <taxon>Hypocreomycetidae</taxon>
        <taxon>Glomerellales</taxon>
        <taxon>Glomerellaceae</taxon>
        <taxon>Colletotrichum</taxon>
        <taxon>Colletotrichum acutatum species complex</taxon>
    </lineage>
</organism>
<feature type="region of interest" description="Disordered" evidence="1">
    <location>
        <begin position="426"/>
        <end position="469"/>
    </location>
</feature>
<dbReference type="RefSeq" id="XP_049147439.1">
    <property type="nucleotide sequence ID" value="XM_049290294.1"/>
</dbReference>
<sequence>MSSHFFAMLRLGPKRPRIHECFFSPTDPKSIRRELISVKLFIIFMPSNLYRFNIDLHYGYYVTCQFPCQPLNQSRFKISQTQPGPQYTQASKTSDSSCLQNTVLSNLAFVNMWLVKAEKEYNTLLNLLSMVMPTSAPIIDYGNRFPRAAESARRAEPASKLPEPCYVSRQALDISFSEVKYSLPPDSGEIDPTLGMLPGGVDRKHHVVIASPYKLPRGSKMCPLLLVDEPPTSIGRLIWFGQAISFTNSSCQSTIKDVEKATSILREPAGLINNEPPSAEVTSAAAIVASVNQIRYHMIPRLKAKRPTVAPTPRGRGYLLASGQTQPKTAAGSAPSTSLPLFYPRRHRTKDVPPHPQDVHVPDLEAHSCLLYRKRAIRDSKHANDSQNSTCHSSILTVLDSHPHTFFSLPFAPDSSFARRCLLSAQKPPKKRHGCQPGEPFDHPKKKIRQKVPDMSDPLSVKPRHANVPGRGATEFITERRIGDMYPRSRRKKRQGGEISFLPAMTAVRRGVPCSLGGTAAVTRRHVEQDKTNGEAEHSTWMTPRYVSCDLDQDISI</sequence>
<reference evidence="2" key="1">
    <citation type="journal article" date="2021" name="Mol. Plant Microbe Interact.">
        <title>Complete Genome Sequence of the Plant-Pathogenic Fungus Colletotrichum lupini.</title>
        <authorList>
            <person name="Baroncelli R."/>
            <person name="Pensec F."/>
            <person name="Da Lio D."/>
            <person name="Boufleur T."/>
            <person name="Vicente I."/>
            <person name="Sarrocco S."/>
            <person name="Picot A."/>
            <person name="Baraldi E."/>
            <person name="Sukno S."/>
            <person name="Thon M."/>
            <person name="Le Floch G."/>
        </authorList>
    </citation>
    <scope>NUCLEOTIDE SEQUENCE</scope>
    <source>
        <strain evidence="2">IMI 504893</strain>
    </source>
</reference>
<protein>
    <submittedName>
        <fullName evidence="2">Uncharacterized protein</fullName>
    </submittedName>
</protein>
<gene>
    <name evidence="2" type="ORF">CLUP02_11326</name>
</gene>
<evidence type="ECO:0000313" key="3">
    <source>
        <dbReference type="Proteomes" id="UP000830671"/>
    </source>
</evidence>
<proteinExistence type="predicted"/>
<dbReference type="AlphaFoldDB" id="A0A9Q8SYF4"/>